<dbReference type="Gene3D" id="1.25.10.10">
    <property type="entry name" value="Leucine-rich Repeat Variant"/>
    <property type="match status" value="1"/>
</dbReference>
<dbReference type="SMART" id="SM00567">
    <property type="entry name" value="EZ_HEAT"/>
    <property type="match status" value="2"/>
</dbReference>
<dbReference type="RefSeq" id="WP_311597573.1">
    <property type="nucleotide sequence ID" value="NZ_JAVREM010000008.1"/>
</dbReference>
<proteinExistence type="predicted"/>
<dbReference type="EMBL" id="JAVREM010000008">
    <property type="protein sequence ID" value="MDT0318720.1"/>
    <property type="molecule type" value="Genomic_DNA"/>
</dbReference>
<comment type="caution">
    <text evidence="1">The sequence shown here is derived from an EMBL/GenBank/DDBJ whole genome shotgun (WGS) entry which is preliminary data.</text>
</comment>
<dbReference type="SUPFAM" id="SSF48371">
    <property type="entry name" value="ARM repeat"/>
    <property type="match status" value="1"/>
</dbReference>
<evidence type="ECO:0000313" key="1">
    <source>
        <dbReference type="EMBL" id="MDT0318720.1"/>
    </source>
</evidence>
<dbReference type="InterPro" id="IPR016024">
    <property type="entry name" value="ARM-type_fold"/>
</dbReference>
<sequence length="418" mass="43558">MTTEAKDPLAGLDTIDWAALGHAYGSAADVPGLLRALCAADEEERLGALGKLYTNIFHQGSRYEATAHAVPFLARIAADTSLADRDAVLGLLAGLAIGYDEAHLPGGVDTAGWRSRVAEFVARDPAEVLAEFDRFVAEAPDEGERRAREWRRQMFDCAYEQRAAAAELAAYDAVRGEVPAVTALLADADPGVRAGAAYVLGWFPEEAAGTLPALLGLLERETDPGATATALVAVGLLGTPGDAALAARLRPRLAAGEAVVRWAAATALARLGHPARDAAAVLAELAAAQAEPPSSGATGVPFHEGDLRGYSAASLTLLADRHPDETLSAATDGLAAAASGPAVFPVAAAALRLAFGDERPTPLPPFAELTPGQRRLVGVLAELDEHTRSWVNFLEIVDAWGLPRQREALRAYAGLPPG</sequence>
<evidence type="ECO:0000313" key="2">
    <source>
        <dbReference type="Proteomes" id="UP001183420"/>
    </source>
</evidence>
<keyword evidence="2" id="KW-1185">Reference proteome</keyword>
<dbReference type="InterPro" id="IPR011989">
    <property type="entry name" value="ARM-like"/>
</dbReference>
<dbReference type="Pfam" id="PF13646">
    <property type="entry name" value="HEAT_2"/>
    <property type="match status" value="1"/>
</dbReference>
<dbReference type="InterPro" id="IPR004155">
    <property type="entry name" value="PBS_lyase_HEAT"/>
</dbReference>
<reference evidence="2" key="1">
    <citation type="submission" date="2023-07" db="EMBL/GenBank/DDBJ databases">
        <title>30 novel species of actinomycetes from the DSMZ collection.</title>
        <authorList>
            <person name="Nouioui I."/>
        </authorList>
    </citation>
    <scope>NUCLEOTIDE SEQUENCE [LARGE SCALE GENOMIC DNA]</scope>
    <source>
        <strain evidence="2">DSM 44918</strain>
    </source>
</reference>
<organism evidence="1 2">
    <name type="scientific">Streptomyces millisiae</name>
    <dbReference type="NCBI Taxonomy" id="3075542"/>
    <lineage>
        <taxon>Bacteria</taxon>
        <taxon>Bacillati</taxon>
        <taxon>Actinomycetota</taxon>
        <taxon>Actinomycetes</taxon>
        <taxon>Kitasatosporales</taxon>
        <taxon>Streptomycetaceae</taxon>
        <taxon>Streptomyces</taxon>
    </lineage>
</organism>
<accession>A0ABU2LM98</accession>
<dbReference type="Proteomes" id="UP001183420">
    <property type="component" value="Unassembled WGS sequence"/>
</dbReference>
<gene>
    <name evidence="1" type="ORF">RNC47_10265</name>
</gene>
<name>A0ABU2LM98_9ACTN</name>
<protein>
    <submittedName>
        <fullName evidence="1">HEAT repeat domain-containing protein</fullName>
    </submittedName>
</protein>